<dbReference type="EMBL" id="JARKNE010000001">
    <property type="protein sequence ID" value="KAK5845335.1"/>
    <property type="molecule type" value="Genomic_DNA"/>
</dbReference>
<evidence type="ECO:0000313" key="3">
    <source>
        <dbReference type="Proteomes" id="UP001358586"/>
    </source>
</evidence>
<keyword evidence="3" id="KW-1185">Reference proteome</keyword>
<name>A0ABR0R157_GOSAR</name>
<accession>A0ABR0R157</accession>
<sequence length="64" mass="7661">MRWQRKESDFSTLDTDREGTACSGKPGESRETKRWLWRIDEEVESGLSDFDCPMNSRFCQRLWL</sequence>
<gene>
    <name evidence="2" type="ORF">PVK06_001507</name>
</gene>
<evidence type="ECO:0000313" key="2">
    <source>
        <dbReference type="EMBL" id="KAK5845335.1"/>
    </source>
</evidence>
<feature type="compositionally biased region" description="Basic and acidic residues" evidence="1">
    <location>
        <begin position="1"/>
        <end position="19"/>
    </location>
</feature>
<evidence type="ECO:0000256" key="1">
    <source>
        <dbReference type="SAM" id="MobiDB-lite"/>
    </source>
</evidence>
<organism evidence="2 3">
    <name type="scientific">Gossypium arboreum</name>
    <name type="common">Tree cotton</name>
    <name type="synonym">Gossypium nanking</name>
    <dbReference type="NCBI Taxonomy" id="29729"/>
    <lineage>
        <taxon>Eukaryota</taxon>
        <taxon>Viridiplantae</taxon>
        <taxon>Streptophyta</taxon>
        <taxon>Embryophyta</taxon>
        <taxon>Tracheophyta</taxon>
        <taxon>Spermatophyta</taxon>
        <taxon>Magnoliopsida</taxon>
        <taxon>eudicotyledons</taxon>
        <taxon>Gunneridae</taxon>
        <taxon>Pentapetalae</taxon>
        <taxon>rosids</taxon>
        <taxon>malvids</taxon>
        <taxon>Malvales</taxon>
        <taxon>Malvaceae</taxon>
        <taxon>Malvoideae</taxon>
        <taxon>Gossypium</taxon>
    </lineage>
</organism>
<protein>
    <submittedName>
        <fullName evidence="2">Uncharacterized protein</fullName>
    </submittedName>
</protein>
<feature type="region of interest" description="Disordered" evidence="1">
    <location>
        <begin position="1"/>
        <end position="30"/>
    </location>
</feature>
<reference evidence="2 3" key="1">
    <citation type="submission" date="2023-03" db="EMBL/GenBank/DDBJ databases">
        <title>WGS of Gossypium arboreum.</title>
        <authorList>
            <person name="Yu D."/>
        </authorList>
    </citation>
    <scope>NUCLEOTIDE SEQUENCE [LARGE SCALE GENOMIC DNA]</scope>
    <source>
        <tissue evidence="2">Leaf</tissue>
    </source>
</reference>
<comment type="caution">
    <text evidence="2">The sequence shown here is derived from an EMBL/GenBank/DDBJ whole genome shotgun (WGS) entry which is preliminary data.</text>
</comment>
<dbReference type="Proteomes" id="UP001358586">
    <property type="component" value="Chromosome 1"/>
</dbReference>
<proteinExistence type="predicted"/>